<dbReference type="AlphaFoldDB" id="A0A0D0CQJ0"/>
<gene>
    <name evidence="2" type="ORF">GYMLUDRAFT_58865</name>
</gene>
<dbReference type="HOGENOM" id="CLU_103844_0_0_1"/>
<evidence type="ECO:0000256" key="1">
    <source>
        <dbReference type="SAM" id="Phobius"/>
    </source>
</evidence>
<keyword evidence="1" id="KW-0472">Membrane</keyword>
<organism evidence="2 3">
    <name type="scientific">Collybiopsis luxurians FD-317 M1</name>
    <dbReference type="NCBI Taxonomy" id="944289"/>
    <lineage>
        <taxon>Eukaryota</taxon>
        <taxon>Fungi</taxon>
        <taxon>Dikarya</taxon>
        <taxon>Basidiomycota</taxon>
        <taxon>Agaricomycotina</taxon>
        <taxon>Agaricomycetes</taxon>
        <taxon>Agaricomycetidae</taxon>
        <taxon>Agaricales</taxon>
        <taxon>Marasmiineae</taxon>
        <taxon>Omphalotaceae</taxon>
        <taxon>Collybiopsis</taxon>
        <taxon>Collybiopsis luxurians</taxon>
    </lineage>
</organism>
<keyword evidence="1" id="KW-1133">Transmembrane helix</keyword>
<evidence type="ECO:0000313" key="3">
    <source>
        <dbReference type="Proteomes" id="UP000053593"/>
    </source>
</evidence>
<evidence type="ECO:0000313" key="2">
    <source>
        <dbReference type="EMBL" id="KIK61312.1"/>
    </source>
</evidence>
<proteinExistence type="predicted"/>
<keyword evidence="3" id="KW-1185">Reference proteome</keyword>
<name>A0A0D0CQJ0_9AGAR</name>
<feature type="transmembrane region" description="Helical" evidence="1">
    <location>
        <begin position="6"/>
        <end position="27"/>
    </location>
</feature>
<reference evidence="2 3" key="1">
    <citation type="submission" date="2014-04" db="EMBL/GenBank/DDBJ databases">
        <title>Evolutionary Origins and Diversification of the Mycorrhizal Mutualists.</title>
        <authorList>
            <consortium name="DOE Joint Genome Institute"/>
            <consortium name="Mycorrhizal Genomics Consortium"/>
            <person name="Kohler A."/>
            <person name="Kuo A."/>
            <person name="Nagy L.G."/>
            <person name="Floudas D."/>
            <person name="Copeland A."/>
            <person name="Barry K.W."/>
            <person name="Cichocki N."/>
            <person name="Veneault-Fourrey C."/>
            <person name="LaButti K."/>
            <person name="Lindquist E.A."/>
            <person name="Lipzen A."/>
            <person name="Lundell T."/>
            <person name="Morin E."/>
            <person name="Murat C."/>
            <person name="Riley R."/>
            <person name="Ohm R."/>
            <person name="Sun H."/>
            <person name="Tunlid A."/>
            <person name="Henrissat B."/>
            <person name="Grigoriev I.V."/>
            <person name="Hibbett D.S."/>
            <person name="Martin F."/>
        </authorList>
    </citation>
    <scope>NUCLEOTIDE SEQUENCE [LARGE SCALE GENOMIC DNA]</scope>
    <source>
        <strain evidence="2 3">FD-317 M1</strain>
    </source>
</reference>
<accession>A0A0D0CQJ0</accession>
<protein>
    <submittedName>
        <fullName evidence="2">Uncharacterized protein</fullName>
    </submittedName>
</protein>
<dbReference type="EMBL" id="KN834771">
    <property type="protein sequence ID" value="KIK61312.1"/>
    <property type="molecule type" value="Genomic_DNA"/>
</dbReference>
<keyword evidence="1" id="KW-0812">Transmembrane</keyword>
<sequence>MVYGLLLVPGLNLIPPFAFFLTFHIFYNWTWDHHKSFWDKALGYIRNNSARNGYSQARSDLELGSIQETQSGTRPNAHFIQSTSHVAILLAGLAALIFVNVLFIADIEKTLTDNQGNESTEEDEWGFGQVLALLLLVLPLRDAWNAFQDIQEKMLGVQEQFEQLFQDKARADSGISMFKELMNRHADPRKEMRKEDEDSGCKTFLQLAAYYGKQELVEFLLDIPQMPLNISSKT</sequence>
<dbReference type="OrthoDB" id="3068717at2759"/>
<feature type="transmembrane region" description="Helical" evidence="1">
    <location>
        <begin position="86"/>
        <end position="105"/>
    </location>
</feature>
<dbReference type="Proteomes" id="UP000053593">
    <property type="component" value="Unassembled WGS sequence"/>
</dbReference>